<dbReference type="PANTHER" id="PTHR30294">
    <property type="entry name" value="MEMBRANE COMPONENT OF ABC TRANSPORTER YHHJ-RELATED"/>
    <property type="match status" value="1"/>
</dbReference>
<protein>
    <recommendedName>
        <fullName evidence="8">Transport permease protein</fullName>
    </recommendedName>
</protein>
<evidence type="ECO:0000256" key="8">
    <source>
        <dbReference type="RuleBase" id="RU361157"/>
    </source>
</evidence>
<feature type="transmembrane region" description="Helical" evidence="8">
    <location>
        <begin position="226"/>
        <end position="255"/>
    </location>
</feature>
<dbReference type="InterPro" id="IPR013525">
    <property type="entry name" value="ABC2_TM"/>
</dbReference>
<evidence type="ECO:0000256" key="1">
    <source>
        <dbReference type="ARBA" id="ARBA00004651"/>
    </source>
</evidence>
<evidence type="ECO:0000256" key="2">
    <source>
        <dbReference type="ARBA" id="ARBA00007783"/>
    </source>
</evidence>
<dbReference type="Proteomes" id="UP000648182">
    <property type="component" value="Unassembled WGS sequence"/>
</dbReference>
<feature type="transmembrane region" description="Helical" evidence="8">
    <location>
        <begin position="183"/>
        <end position="205"/>
    </location>
</feature>
<dbReference type="InterPro" id="IPR047817">
    <property type="entry name" value="ABC2_TM_bact-type"/>
</dbReference>
<keyword evidence="4 8" id="KW-1003">Cell membrane</keyword>
<proteinExistence type="inferred from homology"/>
<evidence type="ECO:0000256" key="7">
    <source>
        <dbReference type="ARBA" id="ARBA00023136"/>
    </source>
</evidence>
<keyword evidence="6 8" id="KW-1133">Transmembrane helix</keyword>
<accession>A0ABR8VGN9</accession>
<evidence type="ECO:0000256" key="5">
    <source>
        <dbReference type="ARBA" id="ARBA00022692"/>
    </source>
</evidence>
<feature type="transmembrane region" description="Helical" evidence="8">
    <location>
        <begin position="261"/>
        <end position="285"/>
    </location>
</feature>
<evidence type="ECO:0000313" key="10">
    <source>
        <dbReference type="EMBL" id="MBD8003919.1"/>
    </source>
</evidence>
<dbReference type="InterPro" id="IPR000412">
    <property type="entry name" value="ABC_2_transport"/>
</dbReference>
<gene>
    <name evidence="10" type="ORF">H9631_02420</name>
</gene>
<dbReference type="PANTHER" id="PTHR30294:SF45">
    <property type="entry name" value="LINEARMYCIN RESISTANCE PERMEASE PROTEIN LNRN"/>
    <property type="match status" value="1"/>
</dbReference>
<feature type="domain" description="ABC transmembrane type-2" evidence="9">
    <location>
        <begin position="150"/>
        <end position="373"/>
    </location>
</feature>
<keyword evidence="7 8" id="KW-0472">Membrane</keyword>
<evidence type="ECO:0000256" key="3">
    <source>
        <dbReference type="ARBA" id="ARBA00022448"/>
    </source>
</evidence>
<keyword evidence="11" id="KW-1185">Reference proteome</keyword>
<keyword evidence="5 8" id="KW-0812">Transmembrane</keyword>
<organism evidence="10 11">
    <name type="scientific">Bacillus norwichensis</name>
    <dbReference type="NCBI Taxonomy" id="2762217"/>
    <lineage>
        <taxon>Bacteria</taxon>
        <taxon>Bacillati</taxon>
        <taxon>Bacillota</taxon>
        <taxon>Bacilli</taxon>
        <taxon>Bacillales</taxon>
        <taxon>Bacillaceae</taxon>
        <taxon>Bacillus</taxon>
    </lineage>
</organism>
<name>A0ABR8VGN9_9BACI</name>
<evidence type="ECO:0000256" key="4">
    <source>
        <dbReference type="ARBA" id="ARBA00022475"/>
    </source>
</evidence>
<evidence type="ECO:0000259" key="9">
    <source>
        <dbReference type="PROSITE" id="PS51012"/>
    </source>
</evidence>
<reference evidence="10 11" key="1">
    <citation type="submission" date="2020-08" db="EMBL/GenBank/DDBJ databases">
        <title>A Genomic Blueprint of the Chicken Gut Microbiome.</title>
        <authorList>
            <person name="Gilroy R."/>
            <person name="Ravi A."/>
            <person name="Getino M."/>
            <person name="Pursley I."/>
            <person name="Horton D.L."/>
            <person name="Alikhan N.-F."/>
            <person name="Baker D."/>
            <person name="Gharbi K."/>
            <person name="Hall N."/>
            <person name="Watson M."/>
            <person name="Adriaenssens E.M."/>
            <person name="Foster-Nyarko E."/>
            <person name="Jarju S."/>
            <person name="Secka A."/>
            <person name="Antonio M."/>
            <person name="Oren A."/>
            <person name="Chaudhuri R."/>
            <person name="La Ragione R.M."/>
            <person name="Hildebrand F."/>
            <person name="Pallen M.J."/>
        </authorList>
    </citation>
    <scope>NUCLEOTIDE SEQUENCE [LARGE SCALE GENOMIC DNA]</scope>
    <source>
        <strain evidence="10 11">Sa1BUA2</strain>
    </source>
</reference>
<evidence type="ECO:0000256" key="6">
    <source>
        <dbReference type="ARBA" id="ARBA00022989"/>
    </source>
</evidence>
<dbReference type="PROSITE" id="PS51012">
    <property type="entry name" value="ABC_TM2"/>
    <property type="match status" value="1"/>
</dbReference>
<comment type="subcellular location">
    <subcellularLocation>
        <location evidence="1 8">Cell membrane</location>
        <topology evidence="1 8">Multi-pass membrane protein</topology>
    </subcellularLocation>
</comment>
<feature type="transmembrane region" description="Helical" evidence="8">
    <location>
        <begin position="292"/>
        <end position="313"/>
    </location>
</feature>
<comment type="caution">
    <text evidence="10">The sequence shown here is derived from an EMBL/GenBank/DDBJ whole genome shotgun (WGS) entry which is preliminary data.</text>
</comment>
<dbReference type="RefSeq" id="WP_191809643.1">
    <property type="nucleotide sequence ID" value="NZ_JACSPV010000002.1"/>
</dbReference>
<comment type="similarity">
    <text evidence="2 8">Belongs to the ABC-2 integral membrane protein family.</text>
</comment>
<feature type="transmembrane region" description="Helical" evidence="8">
    <location>
        <begin position="21"/>
        <end position="40"/>
    </location>
</feature>
<dbReference type="Gene3D" id="3.40.1710.10">
    <property type="entry name" value="abc type-2 transporter like domain"/>
    <property type="match status" value="1"/>
</dbReference>
<keyword evidence="3 8" id="KW-0813">Transport</keyword>
<sequence length="380" mass="42390">MKDIFWLVSKTLRTTFRSKKNIILYLITPLAGIFIALLAYGGQDKVTTIGVVDHDKGIISAETIAFLRGLDHLKVEEIKDTSVTNKLTSGSIESVVTFEQGYSESVLAGKPDHIDITSIKGESVTGFIKTYLYQYIDNLTVIAAAVDGDSDQFMRMYNDYRHADFQLKTTALKDSSTSKNMTYMTVGFLIMIMMYSANNLSEIILAEKENRTYFRLLSTPVTAQKYIFSNVIVNMIVMIVQAVATLSLLSFVFHIDLNMSLWKALVVMIIFSLIAVGLSLVIVAFSNSRKSASGLSILLITPTAMLSGCFWPIEIMPKSIQKISEFLPQRWTLDTLTKLQEGHDFGSLNLNILILSAFAAAFFLVAIYKFSRNNSAKSFI</sequence>
<dbReference type="PRINTS" id="PR00164">
    <property type="entry name" value="ABC2TRNSPORT"/>
</dbReference>
<dbReference type="EMBL" id="JACSPV010000002">
    <property type="protein sequence ID" value="MBD8003919.1"/>
    <property type="molecule type" value="Genomic_DNA"/>
</dbReference>
<dbReference type="Pfam" id="PF12698">
    <property type="entry name" value="ABC2_membrane_3"/>
    <property type="match status" value="1"/>
</dbReference>
<evidence type="ECO:0000313" key="11">
    <source>
        <dbReference type="Proteomes" id="UP000648182"/>
    </source>
</evidence>
<feature type="transmembrane region" description="Helical" evidence="8">
    <location>
        <begin position="348"/>
        <end position="368"/>
    </location>
</feature>
<dbReference type="InterPro" id="IPR051449">
    <property type="entry name" value="ABC-2_transporter_component"/>
</dbReference>